<feature type="domain" description="Xylanolytic transcriptional activator regulatory" evidence="2">
    <location>
        <begin position="106"/>
        <end position="212"/>
    </location>
</feature>
<reference evidence="3" key="2">
    <citation type="journal article" date="2023" name="IMA Fungus">
        <title>Comparative genomic study of the Penicillium genus elucidates a diverse pangenome and 15 lateral gene transfer events.</title>
        <authorList>
            <person name="Petersen C."/>
            <person name="Sorensen T."/>
            <person name="Nielsen M.R."/>
            <person name="Sondergaard T.E."/>
            <person name="Sorensen J.L."/>
            <person name="Fitzpatrick D.A."/>
            <person name="Frisvad J.C."/>
            <person name="Nielsen K.L."/>
        </authorList>
    </citation>
    <scope>NUCLEOTIDE SEQUENCE</scope>
    <source>
        <strain evidence="3">IBT 16849</strain>
    </source>
</reference>
<gene>
    <name evidence="3" type="ORF">N7472_001345</name>
</gene>
<dbReference type="GO" id="GO:0006351">
    <property type="term" value="P:DNA-templated transcription"/>
    <property type="evidence" value="ECO:0007669"/>
    <property type="project" value="InterPro"/>
</dbReference>
<dbReference type="EMBL" id="JAPQKP010000001">
    <property type="protein sequence ID" value="KAJ5211206.1"/>
    <property type="molecule type" value="Genomic_DNA"/>
</dbReference>
<accession>A0A9W9T6K7</accession>
<name>A0A9W9T6K7_9EURO</name>
<evidence type="ECO:0000259" key="2">
    <source>
        <dbReference type="Pfam" id="PF04082"/>
    </source>
</evidence>
<dbReference type="CDD" id="cd12148">
    <property type="entry name" value="fungal_TF_MHR"/>
    <property type="match status" value="1"/>
</dbReference>
<dbReference type="OrthoDB" id="2399539at2759"/>
<dbReference type="InterPro" id="IPR007219">
    <property type="entry name" value="XnlR_reg_dom"/>
</dbReference>
<dbReference type="PANTHER" id="PTHR47431">
    <property type="entry name" value="ZN(II)2CYS6 TRANSCRIPTION FACTOR (EUROFUNG)-RELATED"/>
    <property type="match status" value="1"/>
</dbReference>
<dbReference type="GO" id="GO:0003677">
    <property type="term" value="F:DNA binding"/>
    <property type="evidence" value="ECO:0007669"/>
    <property type="project" value="InterPro"/>
</dbReference>
<dbReference type="Pfam" id="PF04082">
    <property type="entry name" value="Fungal_trans"/>
    <property type="match status" value="1"/>
</dbReference>
<comment type="caution">
    <text evidence="3">The sequence shown here is derived from an EMBL/GenBank/DDBJ whole genome shotgun (WGS) entry which is preliminary data.</text>
</comment>
<sequence length="480" mass="53871">MLGEDHDRSSVPISSQILLAAAIEVENSMGANNTLLDLYYKYFHRSHPFVLPRSNLQAKLASEWSSLRALLAVMQYIGSSYGSGESSSRRERMPDEQSVDVVDGFVVQTTLLLALAKSMCAERAASEVLLAKAIEQARLIGMHTKAFADMAAEKDPVLAESWRRTWWMLYLADLNFSVIRYDFITSIPDTDHDVDLPCDDLDYYATDIPRTTASSIDYRNREYALEATRFSSFAYLIDATRIFVCSLRVATQYENPSKAELLCSDLEASIVGWFVMLPPDKWELAVQPDLLDQLIFQAHMMMYTALAYIHRPLSNLQYDPAEDLSSCGTPPRPLVSSTITTSAFNHRMHSDKLFQAVRNQNQCLILLPLGAAQLSPFLICMIACCTIAYLVACKSGFTPDEVEVARSRIRVCLGTLKHYENIWPRAKNILHELRVIANALMQADSVPRAPGTRLDLLAEQDAMVANIFDADWFHPVGSMI</sequence>
<evidence type="ECO:0000256" key="1">
    <source>
        <dbReference type="ARBA" id="ARBA00023242"/>
    </source>
</evidence>
<evidence type="ECO:0000313" key="4">
    <source>
        <dbReference type="Proteomes" id="UP001150879"/>
    </source>
</evidence>
<organism evidence="3 4">
    <name type="scientific">Penicillium cf. griseofulvum</name>
    <dbReference type="NCBI Taxonomy" id="2972120"/>
    <lineage>
        <taxon>Eukaryota</taxon>
        <taxon>Fungi</taxon>
        <taxon>Dikarya</taxon>
        <taxon>Ascomycota</taxon>
        <taxon>Pezizomycotina</taxon>
        <taxon>Eurotiomycetes</taxon>
        <taxon>Eurotiomycetidae</taxon>
        <taxon>Eurotiales</taxon>
        <taxon>Aspergillaceae</taxon>
        <taxon>Penicillium</taxon>
    </lineage>
</organism>
<dbReference type="AlphaFoldDB" id="A0A9W9T6K7"/>
<evidence type="ECO:0000313" key="3">
    <source>
        <dbReference type="EMBL" id="KAJ5211206.1"/>
    </source>
</evidence>
<keyword evidence="4" id="KW-1185">Reference proteome</keyword>
<dbReference type="Proteomes" id="UP001150879">
    <property type="component" value="Unassembled WGS sequence"/>
</dbReference>
<proteinExistence type="predicted"/>
<dbReference type="PANTHER" id="PTHR47431:SF1">
    <property type="entry name" value="ZN(II)2CYS6 TRANSCRIPTION FACTOR (EUROFUNG)"/>
    <property type="match status" value="1"/>
</dbReference>
<dbReference type="GO" id="GO:0008270">
    <property type="term" value="F:zinc ion binding"/>
    <property type="evidence" value="ECO:0007669"/>
    <property type="project" value="InterPro"/>
</dbReference>
<keyword evidence="1" id="KW-0539">Nucleus</keyword>
<protein>
    <submittedName>
        <fullName evidence="3">Transcription factor</fullName>
    </submittedName>
</protein>
<reference evidence="3" key="1">
    <citation type="submission" date="2022-11" db="EMBL/GenBank/DDBJ databases">
        <authorList>
            <person name="Petersen C."/>
        </authorList>
    </citation>
    <scope>NUCLEOTIDE SEQUENCE</scope>
    <source>
        <strain evidence="3">IBT 16849</strain>
    </source>
</reference>